<evidence type="ECO:0000313" key="2">
    <source>
        <dbReference type="Proteomes" id="UP000015344"/>
    </source>
</evidence>
<gene>
    <name evidence="1" type="ORF">PAALTS15_29241</name>
</gene>
<reference evidence="1 2" key="1">
    <citation type="submission" date="2013-05" db="EMBL/GenBank/DDBJ databases">
        <authorList>
            <person name="Strain E.A."/>
            <person name="Brown E."/>
            <person name="Allard M.W."/>
            <person name="Luo Y.L."/>
        </authorList>
    </citation>
    <scope>NUCLEOTIDE SEQUENCE [LARGE SCALE GENOMIC DNA]</scope>
    <source>
        <strain evidence="1 2">TS-15</strain>
    </source>
</reference>
<dbReference type="Proteomes" id="UP000015344">
    <property type="component" value="Unassembled WGS sequence"/>
</dbReference>
<comment type="caution">
    <text evidence="1">The sequence shown here is derived from an EMBL/GenBank/DDBJ whole genome shotgun (WGS) entry which is preliminary data.</text>
</comment>
<dbReference type="PATRIC" id="fig|1117108.3.peg.6041"/>
<dbReference type="EMBL" id="ATMT01000105">
    <property type="protein sequence ID" value="EPY03632.1"/>
    <property type="molecule type" value="Genomic_DNA"/>
</dbReference>
<organism evidence="1 2">
    <name type="scientific">Paenibacillus alvei TS-15</name>
    <dbReference type="NCBI Taxonomy" id="1117108"/>
    <lineage>
        <taxon>Bacteria</taxon>
        <taxon>Bacillati</taxon>
        <taxon>Bacillota</taxon>
        <taxon>Bacilli</taxon>
        <taxon>Bacillales</taxon>
        <taxon>Paenibacillaceae</taxon>
        <taxon>Paenibacillus</taxon>
    </lineage>
</organism>
<protein>
    <submittedName>
        <fullName evidence="1">Uncharacterized protein</fullName>
    </submittedName>
</protein>
<evidence type="ECO:0000313" key="1">
    <source>
        <dbReference type="EMBL" id="EPY03632.1"/>
    </source>
</evidence>
<dbReference type="AlphaFoldDB" id="S9SCN7"/>
<dbReference type="eggNOG" id="ENOG502ZTMZ">
    <property type="taxonomic scope" value="Bacteria"/>
</dbReference>
<sequence>MNNLVEYFSNEEIDEIEVLFDGTEAMIVDGSEIICFRVLLDIIQEKNTNADVTRTELLTSYAQLKGLKETFASFDFVDTTVLESIINKSKDLFRNELNKRQT</sequence>
<accession>S9SCN7</accession>
<name>S9SCN7_PAEAL</name>
<dbReference type="RefSeq" id="WP_021262943.1">
    <property type="nucleotide sequence ID" value="NZ_ATMT01000105.1"/>
</dbReference>
<proteinExistence type="predicted"/>